<proteinExistence type="predicted"/>
<dbReference type="EMBL" id="JAGIYY010000003">
    <property type="protein sequence ID" value="MBP0439130.1"/>
    <property type="molecule type" value="Genomic_DNA"/>
</dbReference>
<dbReference type="Pfam" id="PF00149">
    <property type="entry name" value="Metallophos"/>
    <property type="match status" value="1"/>
</dbReference>
<evidence type="ECO:0000313" key="2">
    <source>
        <dbReference type="EMBL" id="MBP0439130.1"/>
    </source>
</evidence>
<sequence length="264" mass="30111">MAKLWLFSDLHLDWNNKLAKHGFETAVPEADVCVCAGDLFHNTVSSLGWLETFVLPHMPVVFVPGNHEYYGHTLLDDRAEYRQRYWENDLPEGLHYLDCDEAVVSGVRFLGATLWTDFEFFGGTDEDRAWLMRKCELGMNDYRTITYDRYTRPLTADHTRALHMEAGKWLDERLARPGPEADVVVTHHAPHGKSVAPQFEDDPLTAAYVSDLGGMMLAYEPQLWVHGHVHSPFDYTVGRTRVLCNPKGYPSEKAAFDARLVVEV</sequence>
<protein>
    <submittedName>
        <fullName evidence="2">Metallophosphoesterase</fullName>
    </submittedName>
</protein>
<organism evidence="2 3">
    <name type="scientific">Tianweitania sediminis</name>
    <dbReference type="NCBI Taxonomy" id="1502156"/>
    <lineage>
        <taxon>Bacteria</taxon>
        <taxon>Pseudomonadati</taxon>
        <taxon>Pseudomonadota</taxon>
        <taxon>Alphaproteobacteria</taxon>
        <taxon>Hyphomicrobiales</taxon>
        <taxon>Phyllobacteriaceae</taxon>
        <taxon>Tianweitania</taxon>
    </lineage>
</organism>
<reference evidence="2" key="1">
    <citation type="submission" date="2021-03" db="EMBL/GenBank/DDBJ databases">
        <title>Genome sequencing and assembly of Tianweitania sediminis.</title>
        <authorList>
            <person name="Chhetri G."/>
        </authorList>
    </citation>
    <scope>NUCLEOTIDE SEQUENCE</scope>
    <source>
        <strain evidence="2">Z8</strain>
    </source>
</reference>
<dbReference type="PANTHER" id="PTHR37844:SF2">
    <property type="entry name" value="SER_THR PROTEIN PHOSPHATASE SUPERFAMILY (AFU_ORTHOLOGUE AFUA_1G14840)"/>
    <property type="match status" value="1"/>
</dbReference>
<dbReference type="InterPro" id="IPR004843">
    <property type="entry name" value="Calcineurin-like_PHP"/>
</dbReference>
<dbReference type="Proteomes" id="UP000666240">
    <property type="component" value="Unassembled WGS sequence"/>
</dbReference>
<evidence type="ECO:0000313" key="3">
    <source>
        <dbReference type="Proteomes" id="UP000666240"/>
    </source>
</evidence>
<feature type="domain" description="Calcineurin-like phosphoesterase" evidence="1">
    <location>
        <begin position="3"/>
        <end position="232"/>
    </location>
</feature>
<gene>
    <name evidence="2" type="ORF">J5Y06_10755</name>
</gene>
<dbReference type="InterPro" id="IPR029052">
    <property type="entry name" value="Metallo-depent_PP-like"/>
</dbReference>
<dbReference type="SUPFAM" id="SSF56300">
    <property type="entry name" value="Metallo-dependent phosphatases"/>
    <property type="match status" value="1"/>
</dbReference>
<dbReference type="PANTHER" id="PTHR37844">
    <property type="entry name" value="SER/THR PROTEIN PHOSPHATASE SUPERFAMILY (AFU_ORTHOLOGUE AFUA_1G14840)"/>
    <property type="match status" value="1"/>
</dbReference>
<name>A0A8J7QZT0_9HYPH</name>
<dbReference type="GO" id="GO:0016787">
    <property type="term" value="F:hydrolase activity"/>
    <property type="evidence" value="ECO:0007669"/>
    <property type="project" value="InterPro"/>
</dbReference>
<keyword evidence="3" id="KW-1185">Reference proteome</keyword>
<dbReference type="AlphaFoldDB" id="A0A8J7QZT0"/>
<dbReference type="Gene3D" id="3.60.21.10">
    <property type="match status" value="1"/>
</dbReference>
<evidence type="ECO:0000259" key="1">
    <source>
        <dbReference type="Pfam" id="PF00149"/>
    </source>
</evidence>
<accession>A0A8J7QZT0</accession>
<dbReference type="RefSeq" id="WP_209335173.1">
    <property type="nucleotide sequence ID" value="NZ_JAGIYY010000003.1"/>
</dbReference>
<comment type="caution">
    <text evidence="2">The sequence shown here is derived from an EMBL/GenBank/DDBJ whole genome shotgun (WGS) entry which is preliminary data.</text>
</comment>